<dbReference type="PANTHER" id="PTHR30349:SF41">
    <property type="entry name" value="INTEGRASE_RECOMBINASE PROTEIN MJ0367-RELATED"/>
    <property type="match status" value="1"/>
</dbReference>
<keyword evidence="8" id="KW-1185">Reference proteome</keyword>
<dbReference type="Pfam" id="PF02899">
    <property type="entry name" value="Phage_int_SAM_1"/>
    <property type="match status" value="1"/>
</dbReference>
<dbReference type="InterPro" id="IPR004107">
    <property type="entry name" value="Integrase_SAM-like_N"/>
</dbReference>
<dbReference type="RefSeq" id="WP_013361462.1">
    <property type="nucleotide sequence ID" value="NC_014614.1"/>
</dbReference>
<dbReference type="SUPFAM" id="SSF56349">
    <property type="entry name" value="DNA breaking-rejoining enzymes"/>
    <property type="match status" value="1"/>
</dbReference>
<gene>
    <name evidence="7" type="ordered locus">CLOST_1249</name>
</gene>
<evidence type="ECO:0000256" key="4">
    <source>
        <dbReference type="ARBA" id="ARBA00023125"/>
    </source>
</evidence>
<keyword evidence="3" id="KW-0229">DNA integration</keyword>
<dbReference type="Proteomes" id="UP000007041">
    <property type="component" value="Chromosome"/>
</dbReference>
<dbReference type="InterPro" id="IPR050090">
    <property type="entry name" value="Tyrosine_recombinase_XerCD"/>
</dbReference>
<comment type="similarity">
    <text evidence="2">Belongs to the 'phage' integrase family.</text>
</comment>
<evidence type="ECO:0000256" key="2">
    <source>
        <dbReference type="ARBA" id="ARBA00008857"/>
    </source>
</evidence>
<sequence>MRTIKTVVKEYKEFLQCEDLAESTKEKYSATIDELVDFIKVKYKKAKFISILKHDIIIDFSEHLFEKNEKTETIRVKLYAIKKFVMFVIDMQYINQKNISISRNFINHIISTRRTIKNKRGVIKDKDFNLILKAFENNNKKKLILLLKHEYGFRISEVLSIKWKDVNLEENKIYINNKKGNDAKVFKIDDKYMRQIDKLDRKSEWVFSSDKNQNGQIHRSTISKNFKNIRELNSIDENICLHSLRNTFTTNSVIKNTEDAYIQRHTGHKSLDVLNKYIVFEADNLRDVVDNSSLDFIIGN</sequence>
<dbReference type="KEGG" id="cst:CLOST_1249"/>
<dbReference type="AlphaFoldDB" id="E3PY54"/>
<keyword evidence="5" id="KW-0233">DNA recombination</keyword>
<dbReference type="EMBL" id="FP565809">
    <property type="protein sequence ID" value="CBH21369.1"/>
    <property type="molecule type" value="Genomic_DNA"/>
</dbReference>
<accession>E3PY54</accession>
<keyword evidence="4" id="KW-0238">DNA-binding</keyword>
<dbReference type="GO" id="GO:0006310">
    <property type="term" value="P:DNA recombination"/>
    <property type="evidence" value="ECO:0007669"/>
    <property type="project" value="UniProtKB-KW"/>
</dbReference>
<dbReference type="BioCyc" id="CSTI499177:GJE9-1297-MONOMER"/>
<dbReference type="STRING" id="1511.CLOST_1249"/>
<evidence type="ECO:0000259" key="6">
    <source>
        <dbReference type="PROSITE" id="PS51898"/>
    </source>
</evidence>
<dbReference type="GO" id="GO:0015074">
    <property type="term" value="P:DNA integration"/>
    <property type="evidence" value="ECO:0007669"/>
    <property type="project" value="UniProtKB-KW"/>
</dbReference>
<evidence type="ECO:0000256" key="3">
    <source>
        <dbReference type="ARBA" id="ARBA00022908"/>
    </source>
</evidence>
<evidence type="ECO:0000256" key="1">
    <source>
        <dbReference type="ARBA" id="ARBA00003283"/>
    </source>
</evidence>
<dbReference type="PANTHER" id="PTHR30349">
    <property type="entry name" value="PHAGE INTEGRASE-RELATED"/>
    <property type="match status" value="1"/>
</dbReference>
<proteinExistence type="inferred from homology"/>
<dbReference type="Pfam" id="PF00589">
    <property type="entry name" value="Phage_integrase"/>
    <property type="match status" value="1"/>
</dbReference>
<dbReference type="PROSITE" id="PS51898">
    <property type="entry name" value="TYR_RECOMBINASE"/>
    <property type="match status" value="1"/>
</dbReference>
<dbReference type="InterPro" id="IPR010998">
    <property type="entry name" value="Integrase_recombinase_N"/>
</dbReference>
<organism evidence="7 8">
    <name type="scientific">Acetoanaerobium sticklandii (strain ATCC 12662 / DSM 519 / JCM 1433 / CCUG 9281 / NCIMB 10654 / HF)</name>
    <name type="common">Clostridium sticklandii</name>
    <dbReference type="NCBI Taxonomy" id="499177"/>
    <lineage>
        <taxon>Bacteria</taxon>
        <taxon>Bacillati</taxon>
        <taxon>Bacillota</taxon>
        <taxon>Clostridia</taxon>
        <taxon>Peptostreptococcales</taxon>
        <taxon>Filifactoraceae</taxon>
        <taxon>Acetoanaerobium</taxon>
    </lineage>
</organism>
<protein>
    <recommendedName>
        <fullName evidence="6">Tyr recombinase domain-containing protein</fullName>
    </recommendedName>
</protein>
<dbReference type="Gene3D" id="1.10.150.130">
    <property type="match status" value="1"/>
</dbReference>
<dbReference type="Gene3D" id="1.10.443.10">
    <property type="entry name" value="Intergrase catalytic core"/>
    <property type="match status" value="1"/>
</dbReference>
<dbReference type="GeneID" id="35558086"/>
<name>E3PY54_ACESD</name>
<reference evidence="8" key="1">
    <citation type="journal article" date="2010" name="BMC Genomics">
        <title>Clostridium sticklandii, a specialist in amino acid degradation:revisiting its metabolism through its genome sequence.</title>
        <authorList>
            <person name="Fonknechten N."/>
            <person name="Chaussonnerie S."/>
            <person name="Tricot S."/>
            <person name="Lajus A."/>
            <person name="Andreesen J.R."/>
            <person name="Perchat N."/>
            <person name="Pelletier E."/>
            <person name="Gouyvenoux M."/>
            <person name="Barbe V."/>
            <person name="Salanoubat M."/>
            <person name="Le Paslier D."/>
            <person name="Weissenbach J."/>
            <person name="Cohen G.N."/>
            <person name="Kreimeyer A."/>
        </authorList>
    </citation>
    <scope>NUCLEOTIDE SEQUENCE [LARGE SCALE GENOMIC DNA]</scope>
    <source>
        <strain evidence="8">ATCC 12662 / DSM 519 / JCM 1433 / CCUG 9281 / NCIMB 10654 / HF</strain>
    </source>
</reference>
<evidence type="ECO:0000256" key="5">
    <source>
        <dbReference type="ARBA" id="ARBA00023172"/>
    </source>
</evidence>
<comment type="function">
    <text evidence="1">Site-specific tyrosine recombinase, which acts by catalyzing the cutting and rejoining of the recombining DNA molecules.</text>
</comment>
<dbReference type="eggNOG" id="COG4974">
    <property type="taxonomic scope" value="Bacteria"/>
</dbReference>
<dbReference type="HOGENOM" id="CLU_926554_0_0_9"/>
<feature type="domain" description="Tyr recombinase" evidence="6">
    <location>
        <begin position="117"/>
        <end position="290"/>
    </location>
</feature>
<dbReference type="InterPro" id="IPR013762">
    <property type="entry name" value="Integrase-like_cat_sf"/>
</dbReference>
<evidence type="ECO:0000313" key="7">
    <source>
        <dbReference type="EMBL" id="CBH21369.1"/>
    </source>
</evidence>
<dbReference type="InterPro" id="IPR002104">
    <property type="entry name" value="Integrase_catalytic"/>
</dbReference>
<evidence type="ECO:0000313" key="8">
    <source>
        <dbReference type="Proteomes" id="UP000007041"/>
    </source>
</evidence>
<dbReference type="GO" id="GO:0003677">
    <property type="term" value="F:DNA binding"/>
    <property type="evidence" value="ECO:0007669"/>
    <property type="project" value="UniProtKB-KW"/>
</dbReference>
<dbReference type="InterPro" id="IPR011010">
    <property type="entry name" value="DNA_brk_join_enz"/>
</dbReference>